<keyword evidence="7" id="KW-0456">Lyase</keyword>
<name>A0A3G4ZS09_9VIRU</name>
<gene>
    <name evidence="12" type="ORF">Barrevirus12_13</name>
</gene>
<dbReference type="PANTHER" id="PTHR18952:SF265">
    <property type="entry name" value="CARBONIC ANHYDRASE"/>
    <property type="match status" value="1"/>
</dbReference>
<dbReference type="Pfam" id="PF00194">
    <property type="entry name" value="Carb_anhydrase"/>
    <property type="match status" value="1"/>
</dbReference>
<organism evidence="12">
    <name type="scientific">Barrevirus sp</name>
    <dbReference type="NCBI Taxonomy" id="2487763"/>
    <lineage>
        <taxon>Viruses</taxon>
        <taxon>Varidnaviria</taxon>
        <taxon>Bamfordvirae</taxon>
        <taxon>Nucleocytoviricota</taxon>
        <taxon>Megaviricetes</taxon>
        <taxon>Imitervirales</taxon>
        <taxon>Mimiviridae</taxon>
        <taxon>Klosneuvirinae</taxon>
    </lineage>
</organism>
<evidence type="ECO:0000256" key="6">
    <source>
        <dbReference type="ARBA" id="ARBA00022833"/>
    </source>
</evidence>
<comment type="subunit">
    <text evidence="3">Homodimer; disulfide-linked.</text>
</comment>
<evidence type="ECO:0000256" key="1">
    <source>
        <dbReference type="ARBA" id="ARBA00003588"/>
    </source>
</evidence>
<keyword evidence="5" id="KW-0479">Metal-binding</keyword>
<dbReference type="SUPFAM" id="SSF51069">
    <property type="entry name" value="Carbonic anhydrase"/>
    <property type="match status" value="1"/>
</dbReference>
<comment type="catalytic activity">
    <reaction evidence="10">
        <text>hydrogencarbonate + H(+) = CO2 + H2O</text>
        <dbReference type="Rhea" id="RHEA:10748"/>
        <dbReference type="ChEBI" id="CHEBI:15377"/>
        <dbReference type="ChEBI" id="CHEBI:15378"/>
        <dbReference type="ChEBI" id="CHEBI:16526"/>
        <dbReference type="ChEBI" id="CHEBI:17544"/>
        <dbReference type="EC" id="4.2.1.1"/>
    </reaction>
</comment>
<dbReference type="PANTHER" id="PTHR18952">
    <property type="entry name" value="CARBONIC ANHYDRASE"/>
    <property type="match status" value="1"/>
</dbReference>
<evidence type="ECO:0000256" key="10">
    <source>
        <dbReference type="ARBA" id="ARBA00048348"/>
    </source>
</evidence>
<protein>
    <recommendedName>
        <fullName evidence="9">Cell surface-binding protein OPG105</fullName>
        <ecNumber evidence="4">4.2.1.1</ecNumber>
    </recommendedName>
    <alternativeName>
        <fullName evidence="8">Carbonic anhydrase homolog</fullName>
    </alternativeName>
</protein>
<keyword evidence="6" id="KW-0862">Zinc</keyword>
<dbReference type="SMART" id="SM01057">
    <property type="entry name" value="Carb_anhydrase"/>
    <property type="match status" value="1"/>
</dbReference>
<dbReference type="EMBL" id="MK072009">
    <property type="protein sequence ID" value="AYV77104.1"/>
    <property type="molecule type" value="Genomic_DNA"/>
</dbReference>
<evidence type="ECO:0000313" key="12">
    <source>
        <dbReference type="EMBL" id="AYV77104.1"/>
    </source>
</evidence>
<accession>A0A3G4ZS09</accession>
<dbReference type="PROSITE" id="PS51144">
    <property type="entry name" value="ALPHA_CA_2"/>
    <property type="match status" value="1"/>
</dbReference>
<evidence type="ECO:0000256" key="5">
    <source>
        <dbReference type="ARBA" id="ARBA00022723"/>
    </source>
</evidence>
<comment type="similarity">
    <text evidence="2">Belongs to the alpha-carbonic anhydrase family.</text>
</comment>
<evidence type="ECO:0000256" key="8">
    <source>
        <dbReference type="ARBA" id="ARBA00030449"/>
    </source>
</evidence>
<evidence type="ECO:0000259" key="11">
    <source>
        <dbReference type="PROSITE" id="PS51144"/>
    </source>
</evidence>
<dbReference type="InterPro" id="IPR001148">
    <property type="entry name" value="CA_dom"/>
</dbReference>
<dbReference type="Gene3D" id="3.10.200.10">
    <property type="entry name" value="Alpha carbonic anhydrase"/>
    <property type="match status" value="1"/>
</dbReference>
<dbReference type="EC" id="4.2.1.1" evidence="4"/>
<comment type="function">
    <text evidence="1">Binds to chondroitin sulfate on the cell surface to provide virion attachment to target cell.</text>
</comment>
<evidence type="ECO:0000256" key="3">
    <source>
        <dbReference type="ARBA" id="ARBA00011748"/>
    </source>
</evidence>
<feature type="domain" description="Alpha-carbonic anhydrase" evidence="11">
    <location>
        <begin position="1"/>
        <end position="200"/>
    </location>
</feature>
<dbReference type="GO" id="GO:0004089">
    <property type="term" value="F:carbonate dehydratase activity"/>
    <property type="evidence" value="ECO:0007669"/>
    <property type="project" value="UniProtKB-EC"/>
</dbReference>
<evidence type="ECO:0000256" key="7">
    <source>
        <dbReference type="ARBA" id="ARBA00023239"/>
    </source>
</evidence>
<dbReference type="InterPro" id="IPR036398">
    <property type="entry name" value="CA_dom_sf"/>
</dbReference>
<evidence type="ECO:0000256" key="4">
    <source>
        <dbReference type="ARBA" id="ARBA00012925"/>
    </source>
</evidence>
<evidence type="ECO:0000256" key="2">
    <source>
        <dbReference type="ARBA" id="ARBA00010718"/>
    </source>
</evidence>
<evidence type="ECO:0000256" key="9">
    <source>
        <dbReference type="ARBA" id="ARBA00034849"/>
    </source>
</evidence>
<reference evidence="12" key="1">
    <citation type="submission" date="2018-10" db="EMBL/GenBank/DDBJ databases">
        <title>Hidden diversity of soil giant viruses.</title>
        <authorList>
            <person name="Schulz F."/>
            <person name="Alteio L."/>
            <person name="Goudeau D."/>
            <person name="Ryan E.M."/>
            <person name="Malmstrom R.R."/>
            <person name="Blanchard J."/>
            <person name="Woyke T."/>
        </authorList>
    </citation>
    <scope>NUCLEOTIDE SEQUENCE</scope>
    <source>
        <strain evidence="12">BAV1</strain>
    </source>
</reference>
<sequence length="200" mass="22662">MSVIHYQSPIALNICDNGILKLCQKIHLKGHNNGAIFNSDTKLFEIQDTIILEANNVKYQFEEYHFHMPGEHRVDGKIYASEVHYVFLELKDGKKKFASNHKCSDICGGTRVADANTTDNIFVIGRTIKNTQSVEQLENIQVHVPKDYFEYDGALTTGNDPVRWVVGDDPIRLNLDEIKKVTKTAKPIQPLDGRIILHTS</sequence>
<dbReference type="GO" id="GO:0008270">
    <property type="term" value="F:zinc ion binding"/>
    <property type="evidence" value="ECO:0007669"/>
    <property type="project" value="InterPro"/>
</dbReference>
<proteinExistence type="inferred from homology"/>
<dbReference type="InterPro" id="IPR023561">
    <property type="entry name" value="Carbonic_anhydrase_a-class"/>
</dbReference>